<dbReference type="EMBL" id="LJGT01000041">
    <property type="protein sequence ID" value="OEU85947.1"/>
    <property type="molecule type" value="Genomic_DNA"/>
</dbReference>
<dbReference type="SUPFAM" id="SSF52743">
    <property type="entry name" value="Subtilisin-like"/>
    <property type="match status" value="1"/>
</dbReference>
<evidence type="ECO:0000256" key="3">
    <source>
        <dbReference type="ARBA" id="ARBA00022801"/>
    </source>
</evidence>
<feature type="active site" description="Charge relay system" evidence="5">
    <location>
        <position position="94"/>
    </location>
</feature>
<dbReference type="PROSITE" id="PS00136">
    <property type="entry name" value="SUBTILASE_ASP"/>
    <property type="match status" value="1"/>
</dbReference>
<sequence>MRFARAVRAGGVGALTGVLLLSSAPAASADDIRERQWALDAFAAEDIWEHATGKGVTVAVVDTGVDASHPDLKGSVVSGKDYTGGKGTKDKGRHGTAMASLIAAHGHGPGNSSGMKGLAPGAKIMPLTTQIGSTGSDTHLAIRYAVDHGAEVINLSYGGPAIYGEQKAIEYAISKDVVVVSGTGNTPGKHRQYPAAHPGVVAVGGLGRDGTLWSDSSWGSNTTLVAPAENNVVANRKYESGYALGDGTSDATAYVSAAAALVREKHPDLTAGQVINRLVKSTKPLTDAKGNAPKLPDEKFGYGVVRPYRAVTYDIPAGPEAGPLEQPDKPADSAAGDTDTGSSSSEASNGWMFALGPPIVVIGIVLVLVVGLIVLLVVLITRTKRRNAPQPGMPAGPGPAAPPGWGGGPGPAAPPPFPGQQQAPQGHPGQPQWQAPPAGQFGAPPSAPPGPPNQPPAW</sequence>
<evidence type="ECO:0000259" key="9">
    <source>
        <dbReference type="Pfam" id="PF00082"/>
    </source>
</evidence>
<feature type="domain" description="Peptidase S8/S53" evidence="9">
    <location>
        <begin position="53"/>
        <end position="303"/>
    </location>
</feature>
<name>A0A1E7JHM1_9ACTN</name>
<feature type="active site" description="Charge relay system" evidence="5">
    <location>
        <position position="62"/>
    </location>
</feature>
<evidence type="ECO:0000256" key="1">
    <source>
        <dbReference type="ARBA" id="ARBA00011073"/>
    </source>
</evidence>
<feature type="region of interest" description="Disordered" evidence="6">
    <location>
        <begin position="386"/>
        <end position="458"/>
    </location>
</feature>
<keyword evidence="8" id="KW-0732">Signal</keyword>
<organism evidence="10 11">
    <name type="scientific">Streptomyces abyssalis</name>
    <dbReference type="NCBI Taxonomy" id="933944"/>
    <lineage>
        <taxon>Bacteria</taxon>
        <taxon>Bacillati</taxon>
        <taxon>Actinomycetota</taxon>
        <taxon>Actinomycetes</taxon>
        <taxon>Kitasatosporales</taxon>
        <taxon>Streptomycetaceae</taxon>
        <taxon>Streptomyces</taxon>
    </lineage>
</organism>
<evidence type="ECO:0000256" key="2">
    <source>
        <dbReference type="ARBA" id="ARBA00022670"/>
    </source>
</evidence>
<feature type="region of interest" description="Disordered" evidence="6">
    <location>
        <begin position="316"/>
        <end position="346"/>
    </location>
</feature>
<dbReference type="Proteomes" id="UP000176087">
    <property type="component" value="Unassembled WGS sequence"/>
</dbReference>
<evidence type="ECO:0000256" key="7">
    <source>
        <dbReference type="SAM" id="Phobius"/>
    </source>
</evidence>
<keyword evidence="7" id="KW-1133">Transmembrane helix</keyword>
<keyword evidence="11" id="KW-1185">Reference proteome</keyword>
<dbReference type="GO" id="GO:0006508">
    <property type="term" value="P:proteolysis"/>
    <property type="evidence" value="ECO:0007669"/>
    <property type="project" value="UniProtKB-KW"/>
</dbReference>
<feature type="compositionally biased region" description="Pro residues" evidence="6">
    <location>
        <begin position="391"/>
        <end position="402"/>
    </location>
</feature>
<reference evidence="10 11" key="1">
    <citation type="journal article" date="2016" name="Front. Microbiol.">
        <title>Comparative Genomics Analysis of Streptomyces Species Reveals Their Adaptation to the Marine Environment and Their Diversity at the Genomic Level.</title>
        <authorList>
            <person name="Tian X."/>
            <person name="Zhang Z."/>
            <person name="Yang T."/>
            <person name="Chen M."/>
            <person name="Li J."/>
            <person name="Chen F."/>
            <person name="Yang J."/>
            <person name="Li W."/>
            <person name="Zhang B."/>
            <person name="Zhang Z."/>
            <person name="Wu J."/>
            <person name="Zhang C."/>
            <person name="Long L."/>
            <person name="Xiao J."/>
        </authorList>
    </citation>
    <scope>NUCLEOTIDE SEQUENCE [LARGE SCALE GENOMIC DNA]</scope>
    <source>
        <strain evidence="10 11">SCSIO 10390</strain>
    </source>
</reference>
<dbReference type="STRING" id="933944.AN215_26665"/>
<evidence type="ECO:0000256" key="5">
    <source>
        <dbReference type="PROSITE-ProRule" id="PRU01240"/>
    </source>
</evidence>
<dbReference type="PATRIC" id="fig|933944.5.peg.3961"/>
<feature type="transmembrane region" description="Helical" evidence="7">
    <location>
        <begin position="351"/>
        <end position="380"/>
    </location>
</feature>
<keyword evidence="3 5" id="KW-0378">Hydrolase</keyword>
<protein>
    <recommendedName>
        <fullName evidence="9">Peptidase S8/S53 domain-containing protein</fullName>
    </recommendedName>
</protein>
<proteinExistence type="inferred from homology"/>
<comment type="caution">
    <text evidence="10">The sequence shown here is derived from an EMBL/GenBank/DDBJ whole genome shotgun (WGS) entry which is preliminary data.</text>
</comment>
<evidence type="ECO:0000313" key="10">
    <source>
        <dbReference type="EMBL" id="OEU85947.1"/>
    </source>
</evidence>
<dbReference type="Pfam" id="PF00082">
    <property type="entry name" value="Peptidase_S8"/>
    <property type="match status" value="1"/>
</dbReference>
<dbReference type="InterPro" id="IPR000209">
    <property type="entry name" value="Peptidase_S8/S53_dom"/>
</dbReference>
<dbReference type="GO" id="GO:0004252">
    <property type="term" value="F:serine-type endopeptidase activity"/>
    <property type="evidence" value="ECO:0007669"/>
    <property type="project" value="UniProtKB-UniRule"/>
</dbReference>
<dbReference type="OrthoDB" id="9798386at2"/>
<dbReference type="PANTHER" id="PTHR43806">
    <property type="entry name" value="PEPTIDASE S8"/>
    <property type="match status" value="1"/>
</dbReference>
<dbReference type="InterPro" id="IPR023827">
    <property type="entry name" value="Peptidase_S8_Asp-AS"/>
</dbReference>
<comment type="similarity">
    <text evidence="1 5">Belongs to the peptidase S8 family.</text>
</comment>
<dbReference type="PRINTS" id="PR00723">
    <property type="entry name" value="SUBTILISIN"/>
</dbReference>
<keyword evidence="4 5" id="KW-0720">Serine protease</keyword>
<keyword evidence="7" id="KW-0812">Transmembrane</keyword>
<keyword evidence="7" id="KW-0472">Membrane</keyword>
<feature type="signal peptide" evidence="8">
    <location>
        <begin position="1"/>
        <end position="29"/>
    </location>
</feature>
<gene>
    <name evidence="10" type="ORF">AN215_26665</name>
</gene>
<feature type="chain" id="PRO_5009195677" description="Peptidase S8/S53 domain-containing protein" evidence="8">
    <location>
        <begin position="30"/>
        <end position="458"/>
    </location>
</feature>
<evidence type="ECO:0000256" key="8">
    <source>
        <dbReference type="SAM" id="SignalP"/>
    </source>
</evidence>
<dbReference type="AlphaFoldDB" id="A0A1E7JHM1"/>
<dbReference type="InterPro" id="IPR050131">
    <property type="entry name" value="Peptidase_S8_subtilisin-like"/>
</dbReference>
<evidence type="ECO:0000256" key="4">
    <source>
        <dbReference type="ARBA" id="ARBA00022825"/>
    </source>
</evidence>
<accession>A0A1E7JHM1</accession>
<feature type="active site" description="Charge relay system" evidence="5">
    <location>
        <position position="249"/>
    </location>
</feature>
<evidence type="ECO:0000256" key="6">
    <source>
        <dbReference type="SAM" id="MobiDB-lite"/>
    </source>
</evidence>
<feature type="compositionally biased region" description="Low complexity" evidence="6">
    <location>
        <begin position="419"/>
        <end position="444"/>
    </location>
</feature>
<dbReference type="InterPro" id="IPR015500">
    <property type="entry name" value="Peptidase_S8_subtilisin-rel"/>
</dbReference>
<dbReference type="PANTHER" id="PTHR43806:SF11">
    <property type="entry name" value="CEREVISIN-RELATED"/>
    <property type="match status" value="1"/>
</dbReference>
<evidence type="ECO:0000313" key="11">
    <source>
        <dbReference type="Proteomes" id="UP000176087"/>
    </source>
</evidence>
<dbReference type="PROSITE" id="PS51892">
    <property type="entry name" value="SUBTILASE"/>
    <property type="match status" value="1"/>
</dbReference>
<feature type="compositionally biased region" description="Pro residues" evidence="6">
    <location>
        <begin position="445"/>
        <end position="458"/>
    </location>
</feature>
<keyword evidence="2 5" id="KW-0645">Protease</keyword>
<dbReference type="InterPro" id="IPR036852">
    <property type="entry name" value="Peptidase_S8/S53_dom_sf"/>
</dbReference>
<dbReference type="Gene3D" id="3.40.50.200">
    <property type="entry name" value="Peptidase S8/S53 domain"/>
    <property type="match status" value="1"/>
</dbReference>